<accession>A0A7R7IDF1</accession>
<organism evidence="1 2">
    <name type="scientific">Anaeromicropila herbilytica</name>
    <dbReference type="NCBI Taxonomy" id="2785025"/>
    <lineage>
        <taxon>Bacteria</taxon>
        <taxon>Bacillati</taxon>
        <taxon>Bacillota</taxon>
        <taxon>Clostridia</taxon>
        <taxon>Lachnospirales</taxon>
        <taxon>Lachnospiraceae</taxon>
        <taxon>Anaeromicropila</taxon>
    </lineage>
</organism>
<proteinExistence type="predicted"/>
<dbReference type="EMBL" id="AP024169">
    <property type="protein sequence ID" value="BCN30994.1"/>
    <property type="molecule type" value="Genomic_DNA"/>
</dbReference>
<gene>
    <name evidence="1" type="ORF">bsdtb5_22890</name>
</gene>
<reference evidence="1 2" key="1">
    <citation type="submission" date="2020-11" db="EMBL/GenBank/DDBJ databases">
        <title>Draft genome sequencing of a Lachnospiraceae strain isolated from anoxic soil subjected to BSD treatment.</title>
        <authorList>
            <person name="Uek A."/>
            <person name="Tonouchi A."/>
        </authorList>
    </citation>
    <scope>NUCLEOTIDE SEQUENCE [LARGE SCALE GENOMIC DNA]</scope>
    <source>
        <strain evidence="1 2">TB5</strain>
    </source>
</reference>
<sequence>MAKIIIVCGKICVGKSTYSKKLMLEQKAVRLNPDELMKTFCGEFLGDRHEEVLQQTLNYIYKKAIEIYSTGINVIVDGGFWQRNYREEATQYFIEHNITPEWHYVDISDDLWKKNIEKRNREVERGTSEDYYVDEYILDKFSNPADKPKSSEIDVWYKNDYL</sequence>
<dbReference type="Pfam" id="PF13671">
    <property type="entry name" value="AAA_33"/>
    <property type="match status" value="1"/>
</dbReference>
<protein>
    <recommendedName>
        <fullName evidence="3">ATP-binding protein</fullName>
    </recommendedName>
</protein>
<evidence type="ECO:0000313" key="1">
    <source>
        <dbReference type="EMBL" id="BCN30994.1"/>
    </source>
</evidence>
<dbReference type="AlphaFoldDB" id="A0A7R7IDF1"/>
<dbReference type="RefSeq" id="WP_271712146.1">
    <property type="nucleotide sequence ID" value="NZ_AP024169.1"/>
</dbReference>
<name>A0A7R7IDF1_9FIRM</name>
<keyword evidence="2" id="KW-1185">Reference proteome</keyword>
<evidence type="ECO:0000313" key="2">
    <source>
        <dbReference type="Proteomes" id="UP000595897"/>
    </source>
</evidence>
<dbReference type="SUPFAM" id="SSF52540">
    <property type="entry name" value="P-loop containing nucleoside triphosphate hydrolases"/>
    <property type="match status" value="1"/>
</dbReference>
<dbReference type="InterPro" id="IPR027417">
    <property type="entry name" value="P-loop_NTPase"/>
</dbReference>
<dbReference type="Proteomes" id="UP000595897">
    <property type="component" value="Chromosome"/>
</dbReference>
<evidence type="ECO:0008006" key="3">
    <source>
        <dbReference type="Google" id="ProtNLM"/>
    </source>
</evidence>
<dbReference type="Gene3D" id="3.40.50.300">
    <property type="entry name" value="P-loop containing nucleotide triphosphate hydrolases"/>
    <property type="match status" value="1"/>
</dbReference>
<dbReference type="KEGG" id="ahb:bsdtb5_22890"/>